<gene>
    <name evidence="1" type="ORF">WN72_32420</name>
</gene>
<name>A0AAE7NVZ9_9BRAD</name>
<evidence type="ECO:0000313" key="2">
    <source>
        <dbReference type="Proteomes" id="UP000594015"/>
    </source>
</evidence>
<proteinExistence type="predicted"/>
<evidence type="ECO:0000313" key="1">
    <source>
        <dbReference type="EMBL" id="QOZ70488.1"/>
    </source>
</evidence>
<dbReference type="AlphaFoldDB" id="A0AAE7NVZ9"/>
<organism evidence="1 2">
    <name type="scientific">Bradyrhizobium arachidis</name>
    <dbReference type="NCBI Taxonomy" id="858423"/>
    <lineage>
        <taxon>Bacteria</taxon>
        <taxon>Pseudomonadati</taxon>
        <taxon>Pseudomonadota</taxon>
        <taxon>Alphaproteobacteria</taxon>
        <taxon>Hyphomicrobiales</taxon>
        <taxon>Nitrobacteraceae</taxon>
        <taxon>Bradyrhizobium</taxon>
    </lineage>
</organism>
<sequence length="59" mass="6860">MNALKDFFPNPRQHRLRFAYVSAWKPSGLLRVAESFVIAKLDVHMRAVNTSRMMRIDLG</sequence>
<protein>
    <submittedName>
        <fullName evidence="1">Uncharacterized protein</fullName>
    </submittedName>
</protein>
<accession>A0AAE7NVZ9</accession>
<dbReference type="EMBL" id="CP030050">
    <property type="protein sequence ID" value="QOZ70488.1"/>
    <property type="molecule type" value="Genomic_DNA"/>
</dbReference>
<dbReference type="KEGG" id="barh:WN72_32420"/>
<reference evidence="1 2" key="1">
    <citation type="submission" date="2018-06" db="EMBL/GenBank/DDBJ databases">
        <title>Comparative genomics of Bradyrhizobium nodulating Arachidis hypogaea.</title>
        <authorList>
            <person name="Li Y."/>
        </authorList>
    </citation>
    <scope>NUCLEOTIDE SEQUENCE [LARGE SCALE GENOMIC DNA]</scope>
    <source>
        <strain evidence="1 2">CCBAU 051107</strain>
    </source>
</reference>
<dbReference type="Proteomes" id="UP000594015">
    <property type="component" value="Chromosome"/>
</dbReference>